<accession>A0A8B6DRY0</accession>
<evidence type="ECO:0000313" key="3">
    <source>
        <dbReference type="EMBL" id="VDI22871.1"/>
    </source>
</evidence>
<feature type="chain" id="PRO_5032888304" evidence="2">
    <location>
        <begin position="23"/>
        <end position="471"/>
    </location>
</feature>
<feature type="transmembrane region" description="Helical" evidence="1">
    <location>
        <begin position="387"/>
        <end position="412"/>
    </location>
</feature>
<feature type="signal peptide" evidence="2">
    <location>
        <begin position="1"/>
        <end position="22"/>
    </location>
</feature>
<name>A0A8B6DRY0_MYTGA</name>
<evidence type="ECO:0000256" key="1">
    <source>
        <dbReference type="SAM" id="Phobius"/>
    </source>
</evidence>
<protein>
    <submittedName>
        <fullName evidence="3">Uncharacterized protein</fullName>
    </submittedName>
</protein>
<dbReference type="Proteomes" id="UP000596742">
    <property type="component" value="Unassembled WGS sequence"/>
</dbReference>
<proteinExistence type="predicted"/>
<reference evidence="3" key="1">
    <citation type="submission" date="2018-11" db="EMBL/GenBank/DDBJ databases">
        <authorList>
            <person name="Alioto T."/>
            <person name="Alioto T."/>
        </authorList>
    </citation>
    <scope>NUCLEOTIDE SEQUENCE</scope>
</reference>
<keyword evidence="1" id="KW-0812">Transmembrane</keyword>
<feature type="transmembrane region" description="Helical" evidence="1">
    <location>
        <begin position="243"/>
        <end position="263"/>
    </location>
</feature>
<keyword evidence="1" id="KW-1133">Transmembrane helix</keyword>
<sequence>MKISSRSFISVVFVCFIRSTKGASLGTDRKNIHGSCPLQFKALTSTMDTNCRYRITNETTQLQYALQNNIKWEDGTTRPIHIKILTEGNDTIRTTTDILFPNQWMLSYIDPNGPYYYVSWRSDFKILSLGLLNGITDKPIQVDIRELSGNCTSILGSDDTTTYIVQVMTSFIRLAAVLGDDHDYENINLCYLTKFDWFLNSGWYLLKQYFGIPFQEFGYKCCMMRNDTVCCDDRLHAIEGYRVVPYLIAVVLIFYFPIILMKIGNSLRKFDDKSYLKDFSSHSINQKLDNSNSDDDFVSVFLINPFFLGLSNHDDQKVTDETGSQEKNCCYVTWRDFKNYYKNLFDMIVKVCEGKDQLKQKFIVSKDHAEYIKEEIIKVVFSKLSPVYVQIGHIILKFALVILVYVSSILFLNTNSEQLADLIEHITVLATSALPVIIQYQFKTICPTERLVKYTINSNLLEETNRDFDMR</sequence>
<keyword evidence="2" id="KW-0732">Signal</keyword>
<gene>
    <name evidence="3" type="ORF">MGAL_10B074569</name>
</gene>
<keyword evidence="4" id="KW-1185">Reference proteome</keyword>
<comment type="caution">
    <text evidence="3">The sequence shown here is derived from an EMBL/GenBank/DDBJ whole genome shotgun (WGS) entry which is preliminary data.</text>
</comment>
<dbReference type="EMBL" id="UYJE01003844">
    <property type="protein sequence ID" value="VDI22871.1"/>
    <property type="molecule type" value="Genomic_DNA"/>
</dbReference>
<evidence type="ECO:0000256" key="2">
    <source>
        <dbReference type="SAM" id="SignalP"/>
    </source>
</evidence>
<dbReference type="AlphaFoldDB" id="A0A8B6DRY0"/>
<evidence type="ECO:0000313" key="4">
    <source>
        <dbReference type="Proteomes" id="UP000596742"/>
    </source>
</evidence>
<organism evidence="3 4">
    <name type="scientific">Mytilus galloprovincialis</name>
    <name type="common">Mediterranean mussel</name>
    <dbReference type="NCBI Taxonomy" id="29158"/>
    <lineage>
        <taxon>Eukaryota</taxon>
        <taxon>Metazoa</taxon>
        <taxon>Spiralia</taxon>
        <taxon>Lophotrochozoa</taxon>
        <taxon>Mollusca</taxon>
        <taxon>Bivalvia</taxon>
        <taxon>Autobranchia</taxon>
        <taxon>Pteriomorphia</taxon>
        <taxon>Mytilida</taxon>
        <taxon>Mytiloidea</taxon>
        <taxon>Mytilidae</taxon>
        <taxon>Mytilinae</taxon>
        <taxon>Mytilus</taxon>
    </lineage>
</organism>
<dbReference type="OrthoDB" id="6077178at2759"/>
<keyword evidence="1" id="KW-0472">Membrane</keyword>